<accession>A0A2W5C893</accession>
<sequence length="83" mass="8994">MFNAPFHAIGRLRFPASGEATAWPSARSEGMSRINQSVARAAHMIRVRASTQAGVGNALRKAYDGQRDASLPADLMELLAKLR</sequence>
<evidence type="ECO:0000313" key="1">
    <source>
        <dbReference type="EMBL" id="PZO91321.1"/>
    </source>
</evidence>
<protein>
    <submittedName>
        <fullName evidence="1">Uncharacterized protein</fullName>
    </submittedName>
</protein>
<name>A0A2W5C893_9SPHN</name>
<proteinExistence type="predicted"/>
<comment type="caution">
    <text evidence="1">The sequence shown here is derived from an EMBL/GenBank/DDBJ whole genome shotgun (WGS) entry which is preliminary data.</text>
</comment>
<dbReference type="EMBL" id="QFNN01000011">
    <property type="protein sequence ID" value="PZO91321.1"/>
    <property type="molecule type" value="Genomic_DNA"/>
</dbReference>
<organism evidence="1 2">
    <name type="scientific">Sphingomonas sanxanigenens</name>
    <dbReference type="NCBI Taxonomy" id="397260"/>
    <lineage>
        <taxon>Bacteria</taxon>
        <taxon>Pseudomonadati</taxon>
        <taxon>Pseudomonadota</taxon>
        <taxon>Alphaproteobacteria</taxon>
        <taxon>Sphingomonadales</taxon>
        <taxon>Sphingomonadaceae</taxon>
        <taxon>Sphingomonas</taxon>
    </lineage>
</organism>
<evidence type="ECO:0000313" key="2">
    <source>
        <dbReference type="Proteomes" id="UP000249066"/>
    </source>
</evidence>
<dbReference type="AlphaFoldDB" id="A0A2W5C893"/>
<reference evidence="1 2" key="1">
    <citation type="submission" date="2017-08" db="EMBL/GenBank/DDBJ databases">
        <title>Infants hospitalized years apart are colonized by the same room-sourced microbial strains.</title>
        <authorList>
            <person name="Brooks B."/>
            <person name="Olm M.R."/>
            <person name="Firek B.A."/>
            <person name="Baker R."/>
            <person name="Thomas B.C."/>
            <person name="Morowitz M.J."/>
            <person name="Banfield J.F."/>
        </authorList>
    </citation>
    <scope>NUCLEOTIDE SEQUENCE [LARGE SCALE GENOMIC DNA]</scope>
    <source>
        <strain evidence="1">S2_018_000_R2_101</strain>
    </source>
</reference>
<dbReference type="Proteomes" id="UP000249066">
    <property type="component" value="Unassembled WGS sequence"/>
</dbReference>
<gene>
    <name evidence="1" type="ORF">DI623_03800</name>
</gene>